<dbReference type="InterPro" id="IPR054722">
    <property type="entry name" value="PolX-like_BBD"/>
</dbReference>
<dbReference type="AlphaFoldDB" id="A0A8J5XZJ6"/>
<dbReference type="EMBL" id="JAHUZN010000011">
    <property type="protein sequence ID" value="KAG8479501.1"/>
    <property type="molecule type" value="Genomic_DNA"/>
</dbReference>
<evidence type="ECO:0000256" key="1">
    <source>
        <dbReference type="SAM" id="MobiDB-lite"/>
    </source>
</evidence>
<name>A0A8J5XZJ6_9ROSI</name>
<gene>
    <name evidence="3" type="ORF">CXB51_029291</name>
</gene>
<feature type="region of interest" description="Disordered" evidence="1">
    <location>
        <begin position="616"/>
        <end position="664"/>
    </location>
</feature>
<protein>
    <recommendedName>
        <fullName evidence="2">Retrovirus-related Pol polyprotein from transposon TNT 1-94-like beta-barrel domain-containing protein</fullName>
    </recommendedName>
</protein>
<comment type="caution">
    <text evidence="3">The sequence shown here is derived from an EMBL/GenBank/DDBJ whole genome shotgun (WGS) entry which is preliminary data.</text>
</comment>
<dbReference type="PANTHER" id="PTHR35317:SF31">
    <property type="entry name" value="DUF4219 DOMAIN-CONTAINING PROTEIN"/>
    <property type="match status" value="1"/>
</dbReference>
<sequence length="683" mass="78089">MASSGFSPAAPPVFSGEGYHIWVVKMKTYLQAFDLWEVVNSDVEPAPLRANPTVAQMKQYSEEKSKKHKAMSCIQNCVSNVIFTRIMACETPKQAWDKLKEEFQGTERTRQQQLLNLRREFKNLKMKEEETIKKYSDRIMAIVNSTIRLLGEQFDEARIMEKVLSTLLERYEAKISSLEDLRDLTSISLTELINALYAQEQGGPAYRRSTKKVPFKSKPSLPRAPLPTKARIPGQTSLKQMVQEDIHPVHTAEGQVTRCRFCKKIGHVERVCKNKGRPRYNQPQQPRAEAQVVEEDNDQEEQVFTISCSAVKGKATDGWLIDSGCTNHMTPDASIFKSIDRSFKTNVKKFLSIAQLLEKGYSVVFKGKECLISDPSGSKLMTVAMTEKSFIMDWNKSPDSAYTAAADESKLCHKRLSYANYMSMVQLTKEDSVENFTNSVEKERKFLTLKEVYDMHGNQTSAQIKELKAHVTSLKLELKSLQAINRNMAEQLENKASEVEKLGEQNIRLQSRISELKIMLEKREKEIFILTKKLEDDNSESLSGVKDLTAQENNLLSKKETLQAEKALLKENFAFEGDEATNQVQRLIDEANTLQQQLESLHIQKAKLELQFERKKQKSSEKLNEMENQKSELKQMVEDLQRDLEAKGDEKNGEPNHQRMLKEQEFAACKPRRSVGNWPACSM</sequence>
<evidence type="ECO:0000313" key="4">
    <source>
        <dbReference type="Proteomes" id="UP000701853"/>
    </source>
</evidence>
<reference evidence="3 4" key="1">
    <citation type="journal article" date="2021" name="bioRxiv">
        <title>The Gossypium anomalum genome as a resource for cotton improvement and evolutionary analysis of hybrid incompatibility.</title>
        <authorList>
            <person name="Grover C.E."/>
            <person name="Yuan D."/>
            <person name="Arick M.A."/>
            <person name="Miller E.R."/>
            <person name="Hu G."/>
            <person name="Peterson D.G."/>
            <person name="Wendel J.F."/>
            <person name="Udall J.A."/>
        </authorList>
    </citation>
    <scope>NUCLEOTIDE SEQUENCE [LARGE SCALE GENOMIC DNA]</scope>
    <source>
        <strain evidence="3">JFW-Udall</strain>
        <tissue evidence="3">Leaf</tissue>
    </source>
</reference>
<organism evidence="3 4">
    <name type="scientific">Gossypium anomalum</name>
    <dbReference type="NCBI Taxonomy" id="47600"/>
    <lineage>
        <taxon>Eukaryota</taxon>
        <taxon>Viridiplantae</taxon>
        <taxon>Streptophyta</taxon>
        <taxon>Embryophyta</taxon>
        <taxon>Tracheophyta</taxon>
        <taxon>Spermatophyta</taxon>
        <taxon>Magnoliopsida</taxon>
        <taxon>eudicotyledons</taxon>
        <taxon>Gunneridae</taxon>
        <taxon>Pentapetalae</taxon>
        <taxon>rosids</taxon>
        <taxon>malvids</taxon>
        <taxon>Malvales</taxon>
        <taxon>Malvaceae</taxon>
        <taxon>Malvoideae</taxon>
        <taxon>Gossypium</taxon>
    </lineage>
</organism>
<feature type="domain" description="Retrovirus-related Pol polyprotein from transposon TNT 1-94-like beta-barrel" evidence="2">
    <location>
        <begin position="319"/>
        <end position="348"/>
    </location>
</feature>
<dbReference type="OrthoDB" id="2013098at2759"/>
<dbReference type="Pfam" id="PF14223">
    <property type="entry name" value="Retrotran_gag_2"/>
    <property type="match status" value="1"/>
</dbReference>
<proteinExistence type="predicted"/>
<evidence type="ECO:0000259" key="2">
    <source>
        <dbReference type="Pfam" id="PF22936"/>
    </source>
</evidence>
<dbReference type="PANTHER" id="PTHR35317">
    <property type="entry name" value="OS04G0629600 PROTEIN"/>
    <property type="match status" value="1"/>
</dbReference>
<feature type="region of interest" description="Disordered" evidence="1">
    <location>
        <begin position="203"/>
        <end position="231"/>
    </location>
</feature>
<keyword evidence="4" id="KW-1185">Reference proteome</keyword>
<evidence type="ECO:0000313" key="3">
    <source>
        <dbReference type="EMBL" id="KAG8479501.1"/>
    </source>
</evidence>
<dbReference type="Proteomes" id="UP000701853">
    <property type="component" value="Chromosome 11"/>
</dbReference>
<accession>A0A8J5XZJ6</accession>
<dbReference type="Pfam" id="PF22936">
    <property type="entry name" value="Pol_BBD"/>
    <property type="match status" value="1"/>
</dbReference>